<dbReference type="SUPFAM" id="SSF53383">
    <property type="entry name" value="PLP-dependent transferases"/>
    <property type="match status" value="1"/>
</dbReference>
<name>A0A840UEC0_9GAMM</name>
<evidence type="ECO:0000256" key="1">
    <source>
        <dbReference type="ARBA" id="ARBA00001933"/>
    </source>
</evidence>
<dbReference type="CDD" id="cd00609">
    <property type="entry name" value="AAT_like"/>
    <property type="match status" value="1"/>
</dbReference>
<dbReference type="Proteomes" id="UP000591735">
    <property type="component" value="Unassembled WGS sequence"/>
</dbReference>
<gene>
    <name evidence="11" type="ORF">HNR38_001537</name>
</gene>
<comment type="pathway">
    <text evidence="3">Cofactor biosynthesis; adenosylcobalamin biosynthesis.</text>
</comment>
<evidence type="ECO:0000256" key="8">
    <source>
        <dbReference type="ARBA" id="ARBA00029996"/>
    </source>
</evidence>
<dbReference type="RefSeq" id="WP_246362536.1">
    <property type="nucleotide sequence ID" value="NZ_JACHFE010000003.1"/>
</dbReference>
<reference evidence="11 12" key="1">
    <citation type="submission" date="2020-08" db="EMBL/GenBank/DDBJ databases">
        <title>Genomic Encyclopedia of Type Strains, Phase IV (KMG-IV): sequencing the most valuable type-strain genomes for metagenomic binning, comparative biology and taxonomic classification.</title>
        <authorList>
            <person name="Goeker M."/>
        </authorList>
    </citation>
    <scope>NUCLEOTIDE SEQUENCE [LARGE SCALE GENOMIC DNA]</scope>
    <source>
        <strain evidence="11 12">DSM 22359</strain>
    </source>
</reference>
<sequence length="342" mass="36928">MAMSCDAPASPPGHGGRLNAAARHWGIPREQWLDLSTGINPVAWPVPQLPETIWQRLPEEDDGLAESIRLWCGAPADACCLPVAGSQAAIQALPQLLPRCRVGIPVPGYREHGYWWRKSGHQVAPIPLEGGATGDDWLDALDWLVWIHPNNPTGLTLPVQQLELWRRKLAARGGGLVVDEAFVAPGSKASLAAMAGRPGLIILRSLGKFFGLAGVRAGAVLGPEALLMSLSERLGPWAMSGPARHVMARALADTDWQTETLERLVRDSERLRRLLADTGLGESSGTILFRYLVTPDAGAIHQALARQGVLVRLFKSPSALRFGLPGSETEWQRLALALGKCH</sequence>
<dbReference type="GO" id="GO:0030170">
    <property type="term" value="F:pyridoxal phosphate binding"/>
    <property type="evidence" value="ECO:0007669"/>
    <property type="project" value="InterPro"/>
</dbReference>
<protein>
    <recommendedName>
        <fullName evidence="4">threonine-phosphate decarboxylase</fullName>
        <ecNumber evidence="4">4.1.1.81</ecNumber>
    </recommendedName>
    <alternativeName>
        <fullName evidence="8">L-threonine-O-3-phosphate decarboxylase</fullName>
    </alternativeName>
</protein>
<evidence type="ECO:0000256" key="3">
    <source>
        <dbReference type="ARBA" id="ARBA00004953"/>
    </source>
</evidence>
<evidence type="ECO:0000256" key="6">
    <source>
        <dbReference type="ARBA" id="ARBA00022898"/>
    </source>
</evidence>
<evidence type="ECO:0000256" key="9">
    <source>
        <dbReference type="ARBA" id="ARBA00048531"/>
    </source>
</evidence>
<dbReference type="InterPro" id="IPR015421">
    <property type="entry name" value="PyrdxlP-dep_Trfase_major"/>
</dbReference>
<dbReference type="EC" id="4.1.1.81" evidence="4"/>
<dbReference type="InterPro" id="IPR004839">
    <property type="entry name" value="Aminotransferase_I/II_large"/>
</dbReference>
<comment type="cofactor">
    <cofactor evidence="1">
        <name>pyridoxal 5'-phosphate</name>
        <dbReference type="ChEBI" id="CHEBI:597326"/>
    </cofactor>
</comment>
<proteinExistence type="predicted"/>
<evidence type="ECO:0000259" key="10">
    <source>
        <dbReference type="Pfam" id="PF00155"/>
    </source>
</evidence>
<dbReference type="NCBIfam" id="TIGR01140">
    <property type="entry name" value="L_thr_O3P_dcar"/>
    <property type="match status" value="1"/>
</dbReference>
<keyword evidence="7" id="KW-0456">Lyase</keyword>
<dbReference type="UniPathway" id="UPA00148"/>
<organism evidence="11 12">
    <name type="scientific">Marinobacter oulmenensis</name>
    <dbReference type="NCBI Taxonomy" id="643747"/>
    <lineage>
        <taxon>Bacteria</taxon>
        <taxon>Pseudomonadati</taxon>
        <taxon>Pseudomonadota</taxon>
        <taxon>Gammaproteobacteria</taxon>
        <taxon>Pseudomonadales</taxon>
        <taxon>Marinobacteraceae</taxon>
        <taxon>Marinobacter</taxon>
    </lineage>
</organism>
<evidence type="ECO:0000313" key="12">
    <source>
        <dbReference type="Proteomes" id="UP000591735"/>
    </source>
</evidence>
<keyword evidence="12" id="KW-1185">Reference proteome</keyword>
<evidence type="ECO:0000313" key="11">
    <source>
        <dbReference type="EMBL" id="MBB5321051.1"/>
    </source>
</evidence>
<evidence type="ECO:0000256" key="7">
    <source>
        <dbReference type="ARBA" id="ARBA00023239"/>
    </source>
</evidence>
<comment type="function">
    <text evidence="2">Decarboxylates L-threonine-O-3-phosphate to yield (R)-1-amino-2-propanol O-2-phosphate, the precursor for the linkage between the nucleotide loop and the corrin ring in cobalamin.</text>
</comment>
<comment type="catalytic activity">
    <reaction evidence="9">
        <text>O-phospho-L-threonine + H(+) = (R)-1-aminopropan-2-yl phosphate + CO2</text>
        <dbReference type="Rhea" id="RHEA:11492"/>
        <dbReference type="ChEBI" id="CHEBI:15378"/>
        <dbReference type="ChEBI" id="CHEBI:16526"/>
        <dbReference type="ChEBI" id="CHEBI:58563"/>
        <dbReference type="ChEBI" id="CHEBI:58675"/>
        <dbReference type="EC" id="4.1.1.81"/>
    </reaction>
</comment>
<dbReference type="PANTHER" id="PTHR42885">
    <property type="entry name" value="HISTIDINOL-PHOSPHATE AMINOTRANSFERASE-RELATED"/>
    <property type="match status" value="1"/>
</dbReference>
<accession>A0A840UEC0</accession>
<dbReference type="Gene3D" id="3.40.640.10">
    <property type="entry name" value="Type I PLP-dependent aspartate aminotransferase-like (Major domain)"/>
    <property type="match status" value="1"/>
</dbReference>
<dbReference type="InterPro" id="IPR015422">
    <property type="entry name" value="PyrdxlP-dep_Trfase_small"/>
</dbReference>
<dbReference type="AlphaFoldDB" id="A0A840UEC0"/>
<keyword evidence="6" id="KW-0663">Pyridoxal phosphate</keyword>
<keyword evidence="5" id="KW-0169">Cobalamin biosynthesis</keyword>
<evidence type="ECO:0000256" key="4">
    <source>
        <dbReference type="ARBA" id="ARBA00012285"/>
    </source>
</evidence>
<dbReference type="InterPro" id="IPR015424">
    <property type="entry name" value="PyrdxlP-dep_Trfase"/>
</dbReference>
<evidence type="ECO:0000256" key="2">
    <source>
        <dbReference type="ARBA" id="ARBA00003444"/>
    </source>
</evidence>
<evidence type="ECO:0000256" key="5">
    <source>
        <dbReference type="ARBA" id="ARBA00022573"/>
    </source>
</evidence>
<dbReference type="Pfam" id="PF00155">
    <property type="entry name" value="Aminotran_1_2"/>
    <property type="match status" value="1"/>
</dbReference>
<comment type="caution">
    <text evidence="11">The sequence shown here is derived from an EMBL/GenBank/DDBJ whole genome shotgun (WGS) entry which is preliminary data.</text>
</comment>
<dbReference type="GO" id="GO:0048472">
    <property type="term" value="F:threonine-phosphate decarboxylase activity"/>
    <property type="evidence" value="ECO:0007669"/>
    <property type="project" value="UniProtKB-EC"/>
</dbReference>
<dbReference type="GO" id="GO:0009236">
    <property type="term" value="P:cobalamin biosynthetic process"/>
    <property type="evidence" value="ECO:0007669"/>
    <property type="project" value="UniProtKB-UniPathway"/>
</dbReference>
<feature type="domain" description="Aminotransferase class I/classII large" evidence="10">
    <location>
        <begin position="83"/>
        <end position="335"/>
    </location>
</feature>
<dbReference type="InterPro" id="IPR005860">
    <property type="entry name" value="CobD"/>
</dbReference>
<dbReference type="PANTHER" id="PTHR42885:SF1">
    <property type="entry name" value="THREONINE-PHOSPHATE DECARBOXYLASE"/>
    <property type="match status" value="1"/>
</dbReference>
<dbReference type="EMBL" id="JACHFE010000003">
    <property type="protein sequence ID" value="MBB5321051.1"/>
    <property type="molecule type" value="Genomic_DNA"/>
</dbReference>
<dbReference type="Gene3D" id="3.90.1150.10">
    <property type="entry name" value="Aspartate Aminotransferase, domain 1"/>
    <property type="match status" value="1"/>
</dbReference>